<dbReference type="EMBL" id="JBHRZO010000020">
    <property type="protein sequence ID" value="MFC3847783.1"/>
    <property type="molecule type" value="Genomic_DNA"/>
</dbReference>
<name>A0ABV7ZJ15_9HELI</name>
<sequence>MASEFYSKVVSDCGDIQSELEKVAQAHDLDIEDLWFDLLKVRTLVRTDPKDVFKLLTEGEAKKIDDDVFFNDKQVEIIQRYDICIKKKLFEYFYKLEISEDNSEMYAVFESPFMIVEDERLFQEVCRAIETQMALRKILFRHMDTQHTILKKELRRHTKMEQEAARILLKRASYRSSKSGQVHFTLKKVWEEKNKQQAPANAIYGAGVGDAVLEYVKPIAGVSGRNLMGEFIQVKEEKPASVTLEYNPEAFDIKEAPEKIVYFSKIAQYIALVGHTLKSSTKSSYTEMKSTNTPMFLGGIQNGMVLSINAKNEIDNAIESNLQIEAQEIHVKGNVGKHVKLVAKKVIVEGQLHNESKVEADEIFVSNNMGVCTGSKVFCKYADRGTIVAQTCEIDASSGAQIFAREIHLKQLKSNNTVHFSNQCMLEHIDGSENRFYFSAFADLDTKRIFEETKAEMARYKEKAQEIMAQYQQLSFFVQKNQCTIDKIKNADIVARKALMEEESIQRIYHDFMDCLHRIKILRLYILKIQEINRKFLDRLTSIESNMSSARLSRKGAWNAFNTIACDRMYTGRSSQVLQTESGEMVDFKLDGSELVRVK</sequence>
<evidence type="ECO:0000313" key="2">
    <source>
        <dbReference type="Proteomes" id="UP001595783"/>
    </source>
</evidence>
<comment type="caution">
    <text evidence="1">The sequence shown here is derived from an EMBL/GenBank/DDBJ whole genome shotgun (WGS) entry which is preliminary data.</text>
</comment>
<accession>A0ABV7ZJ15</accession>
<proteinExistence type="predicted"/>
<organism evidence="1 2">
    <name type="scientific">Helicobacter baculiformis</name>
    <dbReference type="NCBI Taxonomy" id="427351"/>
    <lineage>
        <taxon>Bacteria</taxon>
        <taxon>Pseudomonadati</taxon>
        <taxon>Campylobacterota</taxon>
        <taxon>Epsilonproteobacteria</taxon>
        <taxon>Campylobacterales</taxon>
        <taxon>Helicobacteraceae</taxon>
        <taxon>Helicobacter</taxon>
    </lineage>
</organism>
<evidence type="ECO:0000313" key="1">
    <source>
        <dbReference type="EMBL" id="MFC3847783.1"/>
    </source>
</evidence>
<keyword evidence="2" id="KW-1185">Reference proteome</keyword>
<reference evidence="2" key="1">
    <citation type="journal article" date="2019" name="Int. J. Syst. Evol. Microbiol.">
        <title>The Global Catalogue of Microorganisms (GCM) 10K type strain sequencing project: providing services to taxonomists for standard genome sequencing and annotation.</title>
        <authorList>
            <consortium name="The Broad Institute Genomics Platform"/>
            <consortium name="The Broad Institute Genome Sequencing Center for Infectious Disease"/>
            <person name="Wu L."/>
            <person name="Ma J."/>
        </authorList>
    </citation>
    <scope>NUCLEOTIDE SEQUENCE [LARGE SCALE GENOMIC DNA]</scope>
    <source>
        <strain evidence="2">CCUG 53816</strain>
    </source>
</reference>
<dbReference type="Proteomes" id="UP001595783">
    <property type="component" value="Unassembled WGS sequence"/>
</dbReference>
<dbReference type="RefSeq" id="WP_104752836.1">
    <property type="nucleotide sequence ID" value="NZ_FZMF01000052.1"/>
</dbReference>
<protein>
    <submittedName>
        <fullName evidence="1">DUF342 domain-containing protein</fullName>
    </submittedName>
</protein>
<gene>
    <name evidence="1" type="ORF">ACFOPX_04445</name>
</gene>